<dbReference type="KEGG" id="amaq:GO499_02945"/>
<dbReference type="EMBL" id="CP046620">
    <property type="protein sequence ID" value="QHQ34219.1"/>
    <property type="molecule type" value="Genomic_DNA"/>
</dbReference>
<dbReference type="Proteomes" id="UP000464495">
    <property type="component" value="Chromosome"/>
</dbReference>
<gene>
    <name evidence="2" type="ORF">GO499_02945</name>
</gene>
<evidence type="ECO:0000256" key="1">
    <source>
        <dbReference type="SAM" id="SignalP"/>
    </source>
</evidence>
<name>A0A6P1SYX5_9RHOB</name>
<protein>
    <submittedName>
        <fullName evidence="2">Uncharacterized protein</fullName>
    </submittedName>
</protein>
<proteinExistence type="predicted"/>
<sequence>MRKFLGAFLAATLGFGGAAVAQDPPKHFSNQWEVGYYDADGNATTALGGAEQVAFVRGPKEIVLEIGCRTGDQDGLFYRIGSRSAENKQFAGEGFTPTVTIRDAGQVRFEKELVTNKYFPREFYQGPVIQAFQDGLKGGDRIVFNDKAKEVFFTFSLAGSSKAISSLPCM</sequence>
<evidence type="ECO:0000313" key="2">
    <source>
        <dbReference type="EMBL" id="QHQ34219.1"/>
    </source>
</evidence>
<dbReference type="AlphaFoldDB" id="A0A6P1SYX5"/>
<evidence type="ECO:0000313" key="3">
    <source>
        <dbReference type="Proteomes" id="UP000464495"/>
    </source>
</evidence>
<feature type="signal peptide" evidence="1">
    <location>
        <begin position="1"/>
        <end position="21"/>
    </location>
</feature>
<dbReference type="RefSeq" id="WP_161860790.1">
    <property type="nucleotide sequence ID" value="NZ_CP046620.1"/>
</dbReference>
<organism evidence="2 3">
    <name type="scientific">Algicella marina</name>
    <dbReference type="NCBI Taxonomy" id="2683284"/>
    <lineage>
        <taxon>Bacteria</taxon>
        <taxon>Pseudomonadati</taxon>
        <taxon>Pseudomonadota</taxon>
        <taxon>Alphaproteobacteria</taxon>
        <taxon>Rhodobacterales</taxon>
        <taxon>Paracoccaceae</taxon>
        <taxon>Algicella</taxon>
    </lineage>
</organism>
<feature type="chain" id="PRO_5026941261" evidence="1">
    <location>
        <begin position="22"/>
        <end position="170"/>
    </location>
</feature>
<keyword evidence="3" id="KW-1185">Reference proteome</keyword>
<keyword evidence="1" id="KW-0732">Signal</keyword>
<accession>A0A6P1SYX5</accession>
<reference evidence="2 3" key="1">
    <citation type="submission" date="2019-12" db="EMBL/GenBank/DDBJ databases">
        <title>Complete genome sequence of Algicella marina strain 9Alg 56(T) isolated from the red alga Tichocarpus crinitus.</title>
        <authorList>
            <person name="Kim S.-G."/>
            <person name="Nedashkovskaya O.I."/>
        </authorList>
    </citation>
    <scope>NUCLEOTIDE SEQUENCE [LARGE SCALE GENOMIC DNA]</scope>
    <source>
        <strain evidence="2 3">9Alg 56</strain>
    </source>
</reference>